<sequence>MSVGLAGLVAGEAAARPNPTGPGKSWIKETNRVDITVWTTTTSRPDNRGHGPRSFGQAPTVVITDRWGGVVAHARKVGTQNSGRSVGYRYVVRNLPWNTALTVKVWGAGSFYGDNHVYLKKPWRGGVVTDSVTLHQAWRR</sequence>
<protein>
    <submittedName>
        <fullName evidence="1">Uncharacterized protein</fullName>
    </submittedName>
</protein>
<proteinExistence type="predicted"/>
<organism evidence="1 2">
    <name type="scientific">Gordonia pseudamarae</name>
    <dbReference type="NCBI Taxonomy" id="2831662"/>
    <lineage>
        <taxon>Bacteria</taxon>
        <taxon>Bacillati</taxon>
        <taxon>Actinomycetota</taxon>
        <taxon>Actinomycetes</taxon>
        <taxon>Mycobacteriales</taxon>
        <taxon>Gordoniaceae</taxon>
        <taxon>Gordonia</taxon>
    </lineage>
</organism>
<evidence type="ECO:0000313" key="1">
    <source>
        <dbReference type="EMBL" id="QHN36473.1"/>
    </source>
</evidence>
<dbReference type="RefSeq" id="WP_213244726.1">
    <property type="nucleotide sequence ID" value="NZ_CP045806.1"/>
</dbReference>
<gene>
    <name evidence="1" type="ORF">GII31_17855</name>
</gene>
<keyword evidence="2" id="KW-1185">Reference proteome</keyword>
<accession>A0ABX6IKM6</accession>
<evidence type="ECO:0000313" key="2">
    <source>
        <dbReference type="Proteomes" id="UP001059836"/>
    </source>
</evidence>
<dbReference type="Proteomes" id="UP001059836">
    <property type="component" value="Chromosome"/>
</dbReference>
<dbReference type="EMBL" id="CP045809">
    <property type="protein sequence ID" value="QHN36473.1"/>
    <property type="molecule type" value="Genomic_DNA"/>
</dbReference>
<reference evidence="1" key="1">
    <citation type="journal article" date="2021" name="Nat. Microbiol.">
        <title>Cocultivation of an ultrasmall environmental parasitic bacterium with lytic ability against bacteria associated with wastewater foams.</title>
        <authorList>
            <person name="Batinovic S."/>
            <person name="Rose J.J.A."/>
            <person name="Ratcliffe J."/>
            <person name="Seviour R.J."/>
            <person name="Petrovski S."/>
        </authorList>
    </citation>
    <scope>NUCLEOTIDE SEQUENCE</scope>
    <source>
        <strain evidence="1">CON9</strain>
    </source>
</reference>
<name>A0ABX6IKM6_9ACTN</name>